<dbReference type="PANTHER" id="PTHR21015">
    <property type="entry name" value="UDP-N-ACETYLGLUCOSAMINE--N-ACETYLMURAMYL-(PENTAPEPTIDE) PYROPHOSPHORYL-UNDECAPRENOL N-ACETYLGLUCOSAMINE TRANSFERASE 1"/>
    <property type="match status" value="1"/>
</dbReference>
<keyword evidence="3" id="KW-1133">Transmembrane helix</keyword>
<dbReference type="PANTHER" id="PTHR21015:SF22">
    <property type="entry name" value="GLYCOSYLTRANSFERASE"/>
    <property type="match status" value="1"/>
</dbReference>
<feature type="domain" description="Glycosyltransferase family 28 N-terminal" evidence="4">
    <location>
        <begin position="9"/>
        <end position="110"/>
    </location>
</feature>
<dbReference type="AlphaFoldDB" id="A0A0F9D820"/>
<evidence type="ECO:0000256" key="3">
    <source>
        <dbReference type="SAM" id="Phobius"/>
    </source>
</evidence>
<keyword evidence="2" id="KW-0808">Transferase</keyword>
<dbReference type="EMBL" id="LAZR01032817">
    <property type="protein sequence ID" value="KKL49836.1"/>
    <property type="molecule type" value="Genomic_DNA"/>
</dbReference>
<accession>A0A0F9D820</accession>
<feature type="non-terminal residue" evidence="5">
    <location>
        <position position="112"/>
    </location>
</feature>
<reference evidence="5" key="1">
    <citation type="journal article" date="2015" name="Nature">
        <title>Complex archaea that bridge the gap between prokaryotes and eukaryotes.</title>
        <authorList>
            <person name="Spang A."/>
            <person name="Saw J.H."/>
            <person name="Jorgensen S.L."/>
            <person name="Zaremba-Niedzwiedzka K."/>
            <person name="Martijn J."/>
            <person name="Lind A.E."/>
            <person name="van Eijk R."/>
            <person name="Schleper C."/>
            <person name="Guy L."/>
            <person name="Ettema T.J."/>
        </authorList>
    </citation>
    <scope>NUCLEOTIDE SEQUENCE</scope>
</reference>
<name>A0A0F9D820_9ZZZZ</name>
<dbReference type="GO" id="GO:0016758">
    <property type="term" value="F:hexosyltransferase activity"/>
    <property type="evidence" value="ECO:0007669"/>
    <property type="project" value="InterPro"/>
</dbReference>
<protein>
    <recommendedName>
        <fullName evidence="4">Glycosyltransferase family 28 N-terminal domain-containing protein</fullName>
    </recommendedName>
</protein>
<proteinExistence type="predicted"/>
<evidence type="ECO:0000313" key="5">
    <source>
        <dbReference type="EMBL" id="KKL49836.1"/>
    </source>
</evidence>
<organism evidence="5">
    <name type="scientific">marine sediment metagenome</name>
    <dbReference type="NCBI Taxonomy" id="412755"/>
    <lineage>
        <taxon>unclassified sequences</taxon>
        <taxon>metagenomes</taxon>
        <taxon>ecological metagenomes</taxon>
    </lineage>
</organism>
<dbReference type="Gene3D" id="3.40.50.2000">
    <property type="entry name" value="Glycogen Phosphorylase B"/>
    <property type="match status" value="1"/>
</dbReference>
<comment type="caution">
    <text evidence="5">The sequence shown here is derived from an EMBL/GenBank/DDBJ whole genome shotgun (WGS) entry which is preliminary data.</text>
</comment>
<keyword evidence="3" id="KW-0812">Transmembrane</keyword>
<sequence>MHKKKIKALISASGTAGHLIPAIQLAKKLEKSGVDIFFAAYGLENREIFPKDKFKYLDVLSAPITKKTIIFAFFKIFIGFFKSIKLILKYKPDVVVGFGSYHTFPVILASTI</sequence>
<keyword evidence="1" id="KW-0328">Glycosyltransferase</keyword>
<dbReference type="InterPro" id="IPR004276">
    <property type="entry name" value="GlycoTrans_28_N"/>
</dbReference>
<evidence type="ECO:0000259" key="4">
    <source>
        <dbReference type="Pfam" id="PF03033"/>
    </source>
</evidence>
<keyword evidence="3" id="KW-0472">Membrane</keyword>
<gene>
    <name evidence="5" type="ORF">LCGC14_2311550</name>
</gene>
<evidence type="ECO:0000256" key="2">
    <source>
        <dbReference type="ARBA" id="ARBA00022679"/>
    </source>
</evidence>
<dbReference type="Pfam" id="PF03033">
    <property type="entry name" value="Glyco_transf_28"/>
    <property type="match status" value="1"/>
</dbReference>
<evidence type="ECO:0000256" key="1">
    <source>
        <dbReference type="ARBA" id="ARBA00022676"/>
    </source>
</evidence>
<dbReference type="GO" id="GO:0005975">
    <property type="term" value="P:carbohydrate metabolic process"/>
    <property type="evidence" value="ECO:0007669"/>
    <property type="project" value="InterPro"/>
</dbReference>
<dbReference type="SUPFAM" id="SSF53756">
    <property type="entry name" value="UDP-Glycosyltransferase/glycogen phosphorylase"/>
    <property type="match status" value="1"/>
</dbReference>
<feature type="transmembrane region" description="Helical" evidence="3">
    <location>
        <begin position="64"/>
        <end position="81"/>
    </location>
</feature>